<dbReference type="InterPro" id="IPR007345">
    <property type="entry name" value="Polysacch_pyruvyl_Trfase"/>
</dbReference>
<feature type="domain" description="Polysaccharide pyruvyl transferase" evidence="1">
    <location>
        <begin position="16"/>
        <end position="316"/>
    </location>
</feature>
<name>A0A9E7RUG9_METWO</name>
<organism evidence="2">
    <name type="scientific">Methanothermobacter wolfeii</name>
    <name type="common">Methanobacterium wolfei</name>
    <dbReference type="NCBI Taxonomy" id="145261"/>
    <lineage>
        <taxon>Archaea</taxon>
        <taxon>Methanobacteriati</taxon>
        <taxon>Methanobacteriota</taxon>
        <taxon>Methanomada group</taxon>
        <taxon>Methanobacteria</taxon>
        <taxon>Methanobacteriales</taxon>
        <taxon>Methanobacteriaceae</taxon>
        <taxon>Methanothermobacter</taxon>
    </lineage>
</organism>
<sequence>MKGVRFLLIGIECSRNKGTAAILKSTVQTLKNYFENALFKAVTPWPNRDKLNCKGIEFSDDLLSKLRLFKIRKESDDFDIVIDLHGDTISEDYGILTVFGFFYNIVSYKLLAKKAYVIYAQSLGPFNNPISRLLAKFCLNKVDLLIIREKITENYLKMLGIRNYFLGADPAFLLKTASKENIKEILKNEDIRASQGSIIGINVSQHIYDLLKDAGRHMDYIMMNAKLIDKLIETYDVNILLIPHVLNNVHDDYSIAKKVYSKIKNKNLVNVIEGDYTPEEVKGIIGLCDLFIGARMHAVIASTSQCIPSVGIAYSHKMHGIIGELLGLDEYIIDIDDLNYDILHEKTMKAWENRERIKKHLEKVIPEVKRKALKNGELVRELCDSLKIT</sequence>
<dbReference type="Pfam" id="PF04230">
    <property type="entry name" value="PS_pyruv_trans"/>
    <property type="match status" value="1"/>
</dbReference>
<evidence type="ECO:0000313" key="2">
    <source>
        <dbReference type="EMBL" id="UXH32424.1"/>
    </source>
</evidence>
<accession>A0A9E7RUG9</accession>
<keyword evidence="2" id="KW-0808">Transferase</keyword>
<dbReference type="Proteomes" id="UP001065373">
    <property type="component" value="Chromosome"/>
</dbReference>
<dbReference type="GeneID" id="58978382"/>
<reference evidence="2" key="1">
    <citation type="submission" date="2022-09" db="EMBL/GenBank/DDBJ databases">
        <title>Characterization of three MwoI isoschizomers from sequenced genome and metagenomes.</title>
        <authorList>
            <person name="Fomenkov A."/>
            <person name="Xu S.Y."/>
            <person name="Roberts R.J."/>
        </authorList>
    </citation>
    <scope>NUCLEOTIDE SEQUENCE</scope>
    <source>
        <strain evidence="2">DSM 2970</strain>
    </source>
</reference>
<dbReference type="PANTHER" id="PTHR36836">
    <property type="entry name" value="COLANIC ACID BIOSYNTHESIS PROTEIN WCAK"/>
    <property type="match status" value="1"/>
</dbReference>
<proteinExistence type="predicted"/>
<dbReference type="RefSeq" id="WP_191216481.1">
    <property type="nucleotide sequence ID" value="NZ_CP104550.1"/>
</dbReference>
<dbReference type="PANTHER" id="PTHR36836:SF1">
    <property type="entry name" value="COLANIC ACID BIOSYNTHESIS PROTEIN WCAK"/>
    <property type="match status" value="1"/>
</dbReference>
<dbReference type="GO" id="GO:0016740">
    <property type="term" value="F:transferase activity"/>
    <property type="evidence" value="ECO:0007669"/>
    <property type="project" value="UniProtKB-KW"/>
</dbReference>
<gene>
    <name evidence="2" type="ORF">N5910_03830</name>
</gene>
<evidence type="ECO:0000259" key="1">
    <source>
        <dbReference type="Pfam" id="PF04230"/>
    </source>
</evidence>
<protein>
    <submittedName>
        <fullName evidence="2">Polysaccharide pyruvyl transferase family protein</fullName>
    </submittedName>
</protein>
<dbReference type="AlphaFoldDB" id="A0A9E7RUG9"/>
<dbReference type="EMBL" id="CP104550">
    <property type="protein sequence ID" value="UXH32424.1"/>
    <property type="molecule type" value="Genomic_DNA"/>
</dbReference>